<proteinExistence type="predicted"/>
<sequence length="99" mass="11005">MHSSRFQTITARLSPAKLRTSFRRSSSTSSRTASSSSTRSSIVSSHSPVETINSVILRQPSIANLEAERKSFGSELDILEPRPIVYWGSVEERMGTFPF</sequence>
<feature type="compositionally biased region" description="Low complexity" evidence="1">
    <location>
        <begin position="23"/>
        <end position="47"/>
    </location>
</feature>
<protein>
    <recommendedName>
        <fullName evidence="4">Calcium channel subunit cch1</fullName>
    </recommendedName>
</protein>
<gene>
    <name evidence="2" type="ORF">MKZ38_005668</name>
</gene>
<reference evidence="2" key="1">
    <citation type="submission" date="2022-07" db="EMBL/GenBank/DDBJ databases">
        <title>Draft genome sequence of Zalerion maritima ATCC 34329, a (micro)plastics degrading marine fungus.</title>
        <authorList>
            <person name="Paco A."/>
            <person name="Goncalves M.F.M."/>
            <person name="Rocha-Santos T.A.P."/>
            <person name="Alves A."/>
        </authorList>
    </citation>
    <scope>NUCLEOTIDE SEQUENCE</scope>
    <source>
        <strain evidence="2">ATCC 34329</strain>
    </source>
</reference>
<accession>A0AAD5WUR2</accession>
<keyword evidence="3" id="KW-1185">Reference proteome</keyword>
<evidence type="ECO:0008006" key="4">
    <source>
        <dbReference type="Google" id="ProtNLM"/>
    </source>
</evidence>
<evidence type="ECO:0000256" key="1">
    <source>
        <dbReference type="SAM" id="MobiDB-lite"/>
    </source>
</evidence>
<comment type="caution">
    <text evidence="2">The sequence shown here is derived from an EMBL/GenBank/DDBJ whole genome shotgun (WGS) entry which is preliminary data.</text>
</comment>
<name>A0AAD5WUR2_9PEZI</name>
<dbReference type="Proteomes" id="UP001201980">
    <property type="component" value="Unassembled WGS sequence"/>
</dbReference>
<feature type="region of interest" description="Disordered" evidence="1">
    <location>
        <begin position="18"/>
        <end position="47"/>
    </location>
</feature>
<dbReference type="AlphaFoldDB" id="A0AAD5WUR2"/>
<evidence type="ECO:0000313" key="3">
    <source>
        <dbReference type="Proteomes" id="UP001201980"/>
    </source>
</evidence>
<dbReference type="EMBL" id="JAKWBI020000033">
    <property type="protein sequence ID" value="KAJ2905369.1"/>
    <property type="molecule type" value="Genomic_DNA"/>
</dbReference>
<evidence type="ECO:0000313" key="2">
    <source>
        <dbReference type="EMBL" id="KAJ2905369.1"/>
    </source>
</evidence>
<organism evidence="2 3">
    <name type="scientific">Zalerion maritima</name>
    <dbReference type="NCBI Taxonomy" id="339359"/>
    <lineage>
        <taxon>Eukaryota</taxon>
        <taxon>Fungi</taxon>
        <taxon>Dikarya</taxon>
        <taxon>Ascomycota</taxon>
        <taxon>Pezizomycotina</taxon>
        <taxon>Sordariomycetes</taxon>
        <taxon>Lulworthiomycetidae</taxon>
        <taxon>Lulworthiales</taxon>
        <taxon>Lulworthiaceae</taxon>
        <taxon>Zalerion</taxon>
    </lineage>
</organism>